<evidence type="ECO:0008006" key="3">
    <source>
        <dbReference type="Google" id="ProtNLM"/>
    </source>
</evidence>
<proteinExistence type="predicted"/>
<dbReference type="RefSeq" id="WP_308428994.1">
    <property type="nucleotide sequence ID" value="NZ_BMQA01000016.1"/>
</dbReference>
<reference evidence="1" key="1">
    <citation type="journal article" date="2014" name="Int. J. Syst. Evol. Microbiol.">
        <title>Complete genome sequence of Corynebacterium casei LMG S-19264T (=DSM 44701T), isolated from a smear-ripened cheese.</title>
        <authorList>
            <consortium name="US DOE Joint Genome Institute (JGI-PGF)"/>
            <person name="Walter F."/>
            <person name="Albersmeier A."/>
            <person name="Kalinowski J."/>
            <person name="Ruckert C."/>
        </authorList>
    </citation>
    <scope>NUCLEOTIDE SEQUENCE</scope>
    <source>
        <strain evidence="1">JCM 3086</strain>
    </source>
</reference>
<comment type="caution">
    <text evidence="1">The sequence shown here is derived from an EMBL/GenBank/DDBJ whole genome shotgun (WGS) entry which is preliminary data.</text>
</comment>
<protein>
    <recommendedName>
        <fullName evidence="3">CopG family transcriptional regulator</fullName>
    </recommendedName>
</protein>
<accession>A0A917KVK5</accession>
<name>A0A917KVK5_9ACTN</name>
<dbReference type="AlphaFoldDB" id="A0A917KVK5"/>
<evidence type="ECO:0000313" key="2">
    <source>
        <dbReference type="Proteomes" id="UP000657574"/>
    </source>
</evidence>
<dbReference type="Proteomes" id="UP000657574">
    <property type="component" value="Unassembled WGS sequence"/>
</dbReference>
<reference evidence="1" key="2">
    <citation type="submission" date="2020-09" db="EMBL/GenBank/DDBJ databases">
        <authorList>
            <person name="Sun Q."/>
            <person name="Ohkuma M."/>
        </authorList>
    </citation>
    <scope>NUCLEOTIDE SEQUENCE</scope>
    <source>
        <strain evidence="1">JCM 3086</strain>
    </source>
</reference>
<keyword evidence="2" id="KW-1185">Reference proteome</keyword>
<organism evidence="1 2">
    <name type="scientific">Streptomyces brasiliensis</name>
    <dbReference type="NCBI Taxonomy" id="1954"/>
    <lineage>
        <taxon>Bacteria</taxon>
        <taxon>Bacillati</taxon>
        <taxon>Actinomycetota</taxon>
        <taxon>Actinomycetes</taxon>
        <taxon>Kitasatosporales</taxon>
        <taxon>Streptomycetaceae</taxon>
        <taxon>Streptomyces</taxon>
    </lineage>
</organism>
<evidence type="ECO:0000313" key="1">
    <source>
        <dbReference type="EMBL" id="GGJ32194.1"/>
    </source>
</evidence>
<dbReference type="EMBL" id="BMQA01000016">
    <property type="protein sequence ID" value="GGJ32194.1"/>
    <property type="molecule type" value="Genomic_DNA"/>
</dbReference>
<gene>
    <name evidence="1" type="ORF">GCM10010121_049240</name>
</gene>
<sequence>MSAIGWDEVKRQAARERLLAEVRAHRLPEAREVGAGNFSAYVTRAMERQREQDRLGELVAWIQEEGEPLTEEEVAVAEAERREFDRYFA</sequence>